<dbReference type="InterPro" id="IPR001172">
    <property type="entry name" value="FliN_T3SS_HrcQb"/>
</dbReference>
<keyword evidence="9" id="KW-0966">Cell projection</keyword>
<dbReference type="PANTHER" id="PTHR43484:SF1">
    <property type="entry name" value="FLAGELLAR MOTOR SWITCH PROTEIN FLIN"/>
    <property type="match status" value="1"/>
</dbReference>
<comment type="subcellular location">
    <subcellularLocation>
        <location evidence="7">Cell membrane</location>
        <topology evidence="7">Peripheral membrane protein</topology>
        <orientation evidence="7">Cytoplasmic side</orientation>
    </subcellularLocation>
    <subcellularLocation>
        <location evidence="7">Bacterial flagellum basal body</location>
    </subcellularLocation>
</comment>
<organism evidence="9 10">
    <name type="scientific">Planktomarina temperata RCA23</name>
    <dbReference type="NCBI Taxonomy" id="666509"/>
    <lineage>
        <taxon>Bacteria</taxon>
        <taxon>Pseudomonadati</taxon>
        <taxon>Pseudomonadota</taxon>
        <taxon>Alphaproteobacteria</taxon>
        <taxon>Rhodobacterales</taxon>
        <taxon>Paracoccaceae</taxon>
        <taxon>Planktomarina</taxon>
    </lineage>
</organism>
<sequence length="104" mass="11553">MSENSSSETPLDQKLARDGSENLRVLENIDVQMTVEVGRSEITIRDLLRLSEGSVLELDRLAGDPLDILINGTMIAKGEVVMVGERFGIRFGEIIEPEKRVEVL</sequence>
<evidence type="ECO:0000256" key="5">
    <source>
        <dbReference type="ARBA" id="ARBA00022779"/>
    </source>
</evidence>
<accession>A0AAN0RHQ4</accession>
<dbReference type="SUPFAM" id="SSF101801">
    <property type="entry name" value="Surface presentation of antigens (SPOA)"/>
    <property type="match status" value="1"/>
</dbReference>
<dbReference type="InterPro" id="IPR036429">
    <property type="entry name" value="SpoA-like_sf"/>
</dbReference>
<evidence type="ECO:0000256" key="3">
    <source>
        <dbReference type="ARBA" id="ARBA00022475"/>
    </source>
</evidence>
<dbReference type="GO" id="GO:0005886">
    <property type="term" value="C:plasma membrane"/>
    <property type="evidence" value="ECO:0007669"/>
    <property type="project" value="UniProtKB-SubCell"/>
</dbReference>
<keyword evidence="4 7" id="KW-0145">Chemotaxis</keyword>
<dbReference type="AlphaFoldDB" id="A0AAN0RHQ4"/>
<dbReference type="InterPro" id="IPR051469">
    <property type="entry name" value="FliN/MopA/SpaO"/>
</dbReference>
<dbReference type="GO" id="GO:0009425">
    <property type="term" value="C:bacterial-type flagellum basal body"/>
    <property type="evidence" value="ECO:0007669"/>
    <property type="project" value="UniProtKB-SubCell"/>
</dbReference>
<keyword evidence="6 7" id="KW-0472">Membrane</keyword>
<dbReference type="Gene3D" id="2.30.330.10">
    <property type="entry name" value="SpoA-like"/>
    <property type="match status" value="1"/>
</dbReference>
<keyword evidence="7" id="KW-0975">Bacterial flagellum</keyword>
<evidence type="ECO:0000256" key="4">
    <source>
        <dbReference type="ARBA" id="ARBA00022500"/>
    </source>
</evidence>
<comment type="function">
    <text evidence="7">FliN is one of three proteins (FliG, FliN, FliM) that form the rotor-mounted switch complex (C ring), located at the base of the basal body. This complex interacts with the CheY and CheZ chemotaxis proteins, in addition to contacting components of the motor that determine the direction of flagellar rotation.</text>
</comment>
<evidence type="ECO:0000313" key="9">
    <source>
        <dbReference type="EMBL" id="AII86326.1"/>
    </source>
</evidence>
<dbReference type="Pfam" id="PF01052">
    <property type="entry name" value="FliMN_C"/>
    <property type="match status" value="1"/>
</dbReference>
<dbReference type="Proteomes" id="UP000028680">
    <property type="component" value="Chromosome"/>
</dbReference>
<evidence type="ECO:0000256" key="2">
    <source>
        <dbReference type="ARBA" id="ARBA00021897"/>
    </source>
</evidence>
<feature type="domain" description="Flagellar motor switch protein FliN-like C-terminal" evidence="8">
    <location>
        <begin position="26"/>
        <end position="95"/>
    </location>
</feature>
<dbReference type="RefSeq" id="WP_044049190.1">
    <property type="nucleotide sequence ID" value="NZ_CP003984.1"/>
</dbReference>
<dbReference type="GO" id="GO:0003774">
    <property type="term" value="F:cytoskeletal motor activity"/>
    <property type="evidence" value="ECO:0007669"/>
    <property type="project" value="UniProtKB-UniRule"/>
</dbReference>
<dbReference type="InterPro" id="IPR001543">
    <property type="entry name" value="FliN-like_C"/>
</dbReference>
<protein>
    <recommendedName>
        <fullName evidence="2 7">Flagellar motor switch protein FliN</fullName>
    </recommendedName>
</protein>
<dbReference type="NCBIfam" id="TIGR02480">
    <property type="entry name" value="fliN"/>
    <property type="match status" value="1"/>
</dbReference>
<dbReference type="PANTHER" id="PTHR43484">
    <property type="match status" value="1"/>
</dbReference>
<evidence type="ECO:0000259" key="8">
    <source>
        <dbReference type="Pfam" id="PF01052"/>
    </source>
</evidence>
<name>A0AAN0RHQ4_9RHOB</name>
<proteinExistence type="inferred from homology"/>
<dbReference type="GO" id="GO:0006935">
    <property type="term" value="P:chemotaxis"/>
    <property type="evidence" value="ECO:0007669"/>
    <property type="project" value="UniProtKB-KW"/>
</dbReference>
<keyword evidence="5 7" id="KW-0283">Flagellar rotation</keyword>
<dbReference type="InterPro" id="IPR012826">
    <property type="entry name" value="FliN"/>
</dbReference>
<evidence type="ECO:0000256" key="1">
    <source>
        <dbReference type="ARBA" id="ARBA00009226"/>
    </source>
</evidence>
<reference evidence="9 10" key="1">
    <citation type="journal article" date="2014" name="ISME J.">
        <title>Adaptation of an abundant Roseobacter RCA organism to pelagic systems revealed by genomic and transcriptomic analyses.</title>
        <authorList>
            <person name="Voget S."/>
            <person name="Wemheuer B."/>
            <person name="Brinkhoff T."/>
            <person name="Vollmers J."/>
            <person name="Dietrich S."/>
            <person name="Giebel H.A."/>
            <person name="Beardsley C."/>
            <person name="Sardemann C."/>
            <person name="Bakenhus I."/>
            <person name="Billerbeck S."/>
            <person name="Daniel R."/>
            <person name="Simon M."/>
        </authorList>
    </citation>
    <scope>NUCLEOTIDE SEQUENCE [LARGE SCALE GENOMIC DNA]</scope>
    <source>
        <strain evidence="9 10">RCA23</strain>
    </source>
</reference>
<comment type="similarity">
    <text evidence="1 7">Belongs to the FliN/MopA/SpaO family.</text>
</comment>
<evidence type="ECO:0000256" key="6">
    <source>
        <dbReference type="ARBA" id="ARBA00023136"/>
    </source>
</evidence>
<keyword evidence="3 7" id="KW-1003">Cell membrane</keyword>
<keyword evidence="10" id="KW-1185">Reference proteome</keyword>
<dbReference type="PRINTS" id="PR00956">
    <property type="entry name" value="FLGMOTORFLIN"/>
</dbReference>
<gene>
    <name evidence="9" type="primary">fliN</name>
    <name evidence="9" type="ORF">RCA23_c07700</name>
</gene>
<dbReference type="EMBL" id="CP003984">
    <property type="protein sequence ID" value="AII86326.1"/>
    <property type="molecule type" value="Genomic_DNA"/>
</dbReference>
<dbReference type="KEGG" id="ptp:RCA23_c07700"/>
<keyword evidence="9" id="KW-0282">Flagellum</keyword>
<dbReference type="GO" id="GO:0071973">
    <property type="term" value="P:bacterial-type flagellum-dependent cell motility"/>
    <property type="evidence" value="ECO:0007669"/>
    <property type="project" value="UniProtKB-UniRule"/>
</dbReference>
<evidence type="ECO:0000313" key="10">
    <source>
        <dbReference type="Proteomes" id="UP000028680"/>
    </source>
</evidence>
<evidence type="ECO:0000256" key="7">
    <source>
        <dbReference type="RuleBase" id="RU362074"/>
    </source>
</evidence>
<keyword evidence="9" id="KW-0969">Cilium</keyword>